<dbReference type="Pfam" id="PF25321">
    <property type="entry name" value="PH_RASGAP"/>
    <property type="match status" value="1"/>
</dbReference>
<reference evidence="2 3" key="1">
    <citation type="journal article" date="2022" name="Front. Cell. Infect. Microbiol.">
        <title>The Genomes of Two Strains of Taenia crassiceps the Animal Model for the Study of Human Cysticercosis.</title>
        <authorList>
            <person name="Bobes R.J."/>
            <person name="Estrada K."/>
            <person name="Rios-Valencia D.G."/>
            <person name="Calderon-Gallegos A."/>
            <person name="de la Torre P."/>
            <person name="Carrero J.C."/>
            <person name="Sanchez-Flores A."/>
            <person name="Laclette J.P."/>
        </authorList>
    </citation>
    <scope>NUCLEOTIDE SEQUENCE [LARGE SCALE GENOMIC DNA]</scope>
    <source>
        <strain evidence="2">WFUcys</strain>
    </source>
</reference>
<evidence type="ECO:0000259" key="1">
    <source>
        <dbReference type="PROSITE" id="PS50003"/>
    </source>
</evidence>
<dbReference type="Proteomes" id="UP001651158">
    <property type="component" value="Unassembled WGS sequence"/>
</dbReference>
<comment type="caution">
    <text evidence="2">The sequence shown here is derived from an EMBL/GenBank/DDBJ whole genome shotgun (WGS) entry which is preliminary data.</text>
</comment>
<dbReference type="PROSITE" id="PS50003">
    <property type="entry name" value="PH_DOMAIN"/>
    <property type="match status" value="1"/>
</dbReference>
<dbReference type="InterPro" id="IPR001849">
    <property type="entry name" value="PH_domain"/>
</dbReference>
<dbReference type="InterPro" id="IPR039360">
    <property type="entry name" value="Ras_GTPase"/>
</dbReference>
<dbReference type="SMART" id="SM00233">
    <property type="entry name" value="PH"/>
    <property type="match status" value="1"/>
</dbReference>
<feature type="domain" description="PH" evidence="1">
    <location>
        <begin position="383"/>
        <end position="418"/>
    </location>
</feature>
<dbReference type="PANTHER" id="PTHR10194:SF60">
    <property type="entry name" value="RAS GTPASE-ACTIVATING PROTEIN RASKOL"/>
    <property type="match status" value="1"/>
</dbReference>
<protein>
    <recommendedName>
        <fullName evidence="1">PH domain-containing protein</fullName>
    </recommendedName>
</protein>
<proteinExistence type="predicted"/>
<evidence type="ECO:0000313" key="3">
    <source>
        <dbReference type="Proteomes" id="UP001651158"/>
    </source>
</evidence>
<dbReference type="Gene3D" id="2.30.29.30">
    <property type="entry name" value="Pleckstrin-homology domain (PH domain)/Phosphotyrosine-binding domain (PTB)"/>
    <property type="match status" value="1"/>
</dbReference>
<gene>
    <name evidence="2" type="ORF">TcWFU_000251</name>
</gene>
<dbReference type="InterPro" id="IPR011993">
    <property type="entry name" value="PH-like_dom_sf"/>
</dbReference>
<keyword evidence="3" id="KW-1185">Reference proteome</keyword>
<dbReference type="SUPFAM" id="SSF50729">
    <property type="entry name" value="PH domain-like"/>
    <property type="match status" value="1"/>
</dbReference>
<name>A0ABR4QN72_9CEST</name>
<dbReference type="InterPro" id="IPR057606">
    <property type="entry name" value="SynGAP1-like_PH"/>
</dbReference>
<organism evidence="2 3">
    <name type="scientific">Taenia crassiceps</name>
    <dbReference type="NCBI Taxonomy" id="6207"/>
    <lineage>
        <taxon>Eukaryota</taxon>
        <taxon>Metazoa</taxon>
        <taxon>Spiralia</taxon>
        <taxon>Lophotrochozoa</taxon>
        <taxon>Platyhelminthes</taxon>
        <taxon>Cestoda</taxon>
        <taxon>Eucestoda</taxon>
        <taxon>Cyclophyllidea</taxon>
        <taxon>Taeniidae</taxon>
        <taxon>Taenia</taxon>
    </lineage>
</organism>
<accession>A0ABR4QN72</accession>
<dbReference type="EMBL" id="JAKROA010000001">
    <property type="protein sequence ID" value="KAL5111125.1"/>
    <property type="molecule type" value="Genomic_DNA"/>
</dbReference>
<sequence length="489" mass="56414">MFELPQFPCFVESWLLVWEVPKEKLGFRCTDNSGTQLPKPEWKPYYCVCREDEAKLYLYVKEEDANIETTPKHLQVCRLNCVRPFPSVCDAHEENAFSGPSSAGNPVYTVYTKKNQHVPSRQFRRKNHRHSKHDQTVSSFSKSAACLVEKTRADSIYAENVYSSHPGKLDSVSHPKTKFRRHRHGKMQATHAKLNFSFMRLFRRSSKTLDCPPEDDREVFDGWHSPQEPPILEQVYLSSSINLKESDSWTSLLDERTRQAPTQHTCRIVDSKRIQTGIANTLRPDSEQIFNEAHRPGALPMADSVCLQKSYVNSSTDEVGNVAPSELVMLQRRRLALRKRLLSRSRQPLDESTSSQSQNYEIDIKNGDLEFGRFQASLLGGQEHCFYIKTITGETHIFAAASQDERDCWLASLRRTAKPNLENERHRENSLFLSILEAKGLHNKRRYYCDICLDRTLYARTTSKQCLGNSIFWAEEFDLNGWSYSMLQA</sequence>
<evidence type="ECO:0000313" key="2">
    <source>
        <dbReference type="EMBL" id="KAL5111125.1"/>
    </source>
</evidence>
<dbReference type="PANTHER" id="PTHR10194">
    <property type="entry name" value="RAS GTPASE-ACTIVATING PROTEINS"/>
    <property type="match status" value="1"/>
</dbReference>